<organism evidence="1 2">
    <name type="scientific">Flavobacterium branchiarum</name>
    <dbReference type="NCBI Taxonomy" id="1114870"/>
    <lineage>
        <taxon>Bacteria</taxon>
        <taxon>Pseudomonadati</taxon>
        <taxon>Bacteroidota</taxon>
        <taxon>Flavobacteriia</taxon>
        <taxon>Flavobacteriales</taxon>
        <taxon>Flavobacteriaceae</taxon>
        <taxon>Flavobacterium</taxon>
    </lineage>
</organism>
<evidence type="ECO:0000313" key="2">
    <source>
        <dbReference type="Proteomes" id="UP001589589"/>
    </source>
</evidence>
<protein>
    <submittedName>
        <fullName evidence="1">Uncharacterized protein</fullName>
    </submittedName>
</protein>
<dbReference type="Proteomes" id="UP001589589">
    <property type="component" value="Unassembled WGS sequence"/>
</dbReference>
<reference evidence="1 2" key="1">
    <citation type="submission" date="2024-09" db="EMBL/GenBank/DDBJ databases">
        <authorList>
            <person name="Sun Q."/>
            <person name="Mori K."/>
        </authorList>
    </citation>
    <scope>NUCLEOTIDE SEQUENCE [LARGE SCALE GENOMIC DNA]</scope>
    <source>
        <strain evidence="1 2">CECT 7908</strain>
    </source>
</reference>
<proteinExistence type="predicted"/>
<accession>A0ABV5FH54</accession>
<evidence type="ECO:0000313" key="1">
    <source>
        <dbReference type="EMBL" id="MFB9062879.1"/>
    </source>
</evidence>
<dbReference type="RefSeq" id="WP_290267680.1">
    <property type="nucleotide sequence ID" value="NZ_JAUFQQ010000005.1"/>
</dbReference>
<name>A0ABV5FH54_9FLAO</name>
<gene>
    <name evidence="1" type="ORF">ACFFUQ_02530</name>
</gene>
<dbReference type="PROSITE" id="PS51257">
    <property type="entry name" value="PROKAR_LIPOPROTEIN"/>
    <property type="match status" value="1"/>
</dbReference>
<comment type="caution">
    <text evidence="1">The sequence shown here is derived from an EMBL/GenBank/DDBJ whole genome shotgun (WGS) entry which is preliminary data.</text>
</comment>
<keyword evidence="2" id="KW-1185">Reference proteome</keyword>
<dbReference type="EMBL" id="JBHMEX010000010">
    <property type="protein sequence ID" value="MFB9062879.1"/>
    <property type="molecule type" value="Genomic_DNA"/>
</dbReference>
<sequence length="247" mass="28456">MNRIYVTMFLLVLISCKKEPSQGPKWIEADKKTTAVKSVPKGITPKVDTIEISGISELDSNMHILASFLDKKIDKDSIITVHYNLDFYSSKRKIGSEKVAIVNFTEGSNWGASFGLSQDYETQVSPFIKISFGYEACGYNQQHFLFYLKDTRFQLVHEWDSMSDGGWGGWVEFGGMTPSKNPVSFHCKTVYYMGKEDDEQMGTVQHLDSTKFILKNNRWEKQLLTPKEKVYWEKDIAFNDFYPQQTE</sequence>